<organism evidence="7 8">
    <name type="scientific">Arthrobacter pityocampae</name>
    <dbReference type="NCBI Taxonomy" id="547334"/>
    <lineage>
        <taxon>Bacteria</taxon>
        <taxon>Bacillati</taxon>
        <taxon>Actinomycetota</taxon>
        <taxon>Actinomycetes</taxon>
        <taxon>Micrococcales</taxon>
        <taxon>Micrococcaceae</taxon>
        <taxon>Arthrobacter</taxon>
    </lineage>
</organism>
<evidence type="ECO:0000256" key="4">
    <source>
        <dbReference type="ARBA" id="ARBA00023136"/>
    </source>
</evidence>
<evidence type="ECO:0000313" key="8">
    <source>
        <dbReference type="Proteomes" id="UP000239297"/>
    </source>
</evidence>
<dbReference type="AlphaFoldDB" id="A0A2S5IZN7"/>
<dbReference type="Proteomes" id="UP000239297">
    <property type="component" value="Unassembled WGS sequence"/>
</dbReference>
<evidence type="ECO:0000256" key="3">
    <source>
        <dbReference type="ARBA" id="ARBA00022989"/>
    </source>
</evidence>
<accession>A0A2S5IZN7</accession>
<evidence type="ECO:0000256" key="1">
    <source>
        <dbReference type="ARBA" id="ARBA00004141"/>
    </source>
</evidence>
<proteinExistence type="predicted"/>
<keyword evidence="3 6" id="KW-1133">Transmembrane helix</keyword>
<name>A0A2S5IZN7_9MICC</name>
<evidence type="ECO:0000313" key="7">
    <source>
        <dbReference type="EMBL" id="PPB50015.1"/>
    </source>
</evidence>
<gene>
    <name evidence="7" type="ORF">C4K88_04865</name>
</gene>
<protein>
    <submittedName>
        <fullName evidence="7">Energy-coupling factor transporter transmembrane protein EcfT</fullName>
    </submittedName>
</protein>
<sequence>MRGFGSTMGLYEPGHGFLYRTPLPVKAAGSLACAGVVLAWRSPSVTGVALLLTLAVLMVGAHRSPARILRMLLPAAPVLVILALYQVWLQGWAAAFGVVGGIIACLLAARALTLTTPVQDILDGVVRLAGPFRVLGAQPERFALALSVMLRSIPYLAGLFVDVRDAAKARGLDRDPRVAVTPLVIGAVAYAHRTGEALAARGLGDHDDGSGDDDIDGVDIDGGDGDIDGGGAGSGDGSRVRT</sequence>
<reference evidence="7 8" key="1">
    <citation type="journal article" date="2014" name="Int. J. Syst. Evol. Microbiol.">
        <title>Arthrobacter pityocampae sp. nov., isolated from Thaumetopoea pityocampa (Lep., Thaumetopoeidae).</title>
        <authorList>
            <person name="Ince I.A."/>
            <person name="Demirbag Z."/>
            <person name="Kati H."/>
        </authorList>
    </citation>
    <scope>NUCLEOTIDE SEQUENCE [LARGE SCALE GENOMIC DNA]</scope>
    <source>
        <strain evidence="7 8">Tp2</strain>
    </source>
</reference>
<feature type="compositionally biased region" description="Acidic residues" evidence="5">
    <location>
        <begin position="210"/>
        <end position="227"/>
    </location>
</feature>
<dbReference type="GO" id="GO:0005886">
    <property type="term" value="C:plasma membrane"/>
    <property type="evidence" value="ECO:0007669"/>
    <property type="project" value="UniProtKB-ARBA"/>
</dbReference>
<evidence type="ECO:0000256" key="2">
    <source>
        <dbReference type="ARBA" id="ARBA00022692"/>
    </source>
</evidence>
<dbReference type="InterPro" id="IPR003339">
    <property type="entry name" value="ABC/ECF_trnsptr_transmembrane"/>
</dbReference>
<feature type="transmembrane region" description="Helical" evidence="6">
    <location>
        <begin position="68"/>
        <end position="88"/>
    </location>
</feature>
<evidence type="ECO:0000256" key="6">
    <source>
        <dbReference type="SAM" id="Phobius"/>
    </source>
</evidence>
<dbReference type="Pfam" id="PF02361">
    <property type="entry name" value="CbiQ"/>
    <property type="match status" value="1"/>
</dbReference>
<dbReference type="EMBL" id="PRKW01000002">
    <property type="protein sequence ID" value="PPB50015.1"/>
    <property type="molecule type" value="Genomic_DNA"/>
</dbReference>
<dbReference type="OrthoDB" id="509049at2"/>
<comment type="caution">
    <text evidence="7">The sequence shown here is derived from an EMBL/GenBank/DDBJ whole genome shotgun (WGS) entry which is preliminary data.</text>
</comment>
<feature type="transmembrane region" description="Helical" evidence="6">
    <location>
        <begin position="44"/>
        <end position="61"/>
    </location>
</feature>
<evidence type="ECO:0000256" key="5">
    <source>
        <dbReference type="SAM" id="MobiDB-lite"/>
    </source>
</evidence>
<comment type="subcellular location">
    <subcellularLocation>
        <location evidence="1">Membrane</location>
        <topology evidence="1">Multi-pass membrane protein</topology>
    </subcellularLocation>
</comment>
<keyword evidence="8" id="KW-1185">Reference proteome</keyword>
<dbReference type="CDD" id="cd16914">
    <property type="entry name" value="EcfT"/>
    <property type="match status" value="1"/>
</dbReference>
<feature type="region of interest" description="Disordered" evidence="5">
    <location>
        <begin position="201"/>
        <end position="242"/>
    </location>
</feature>
<feature type="transmembrane region" description="Helical" evidence="6">
    <location>
        <begin position="94"/>
        <end position="112"/>
    </location>
</feature>
<keyword evidence="4 6" id="KW-0472">Membrane</keyword>
<keyword evidence="2 6" id="KW-0812">Transmembrane</keyword>
<dbReference type="RefSeq" id="WP_104120508.1">
    <property type="nucleotide sequence ID" value="NZ_PRKW01000002.1"/>
</dbReference>